<dbReference type="GO" id="GO:0005886">
    <property type="term" value="C:plasma membrane"/>
    <property type="evidence" value="ECO:0007669"/>
    <property type="project" value="UniProtKB-SubCell"/>
</dbReference>
<evidence type="ECO:0000313" key="9">
    <source>
        <dbReference type="EMBL" id="MCD8473580.1"/>
    </source>
</evidence>
<dbReference type="STRING" id="1444770.AF72_08200"/>
<dbReference type="SUPFAM" id="SSF52833">
    <property type="entry name" value="Thioredoxin-like"/>
    <property type="match status" value="1"/>
</dbReference>
<evidence type="ECO:0000256" key="5">
    <source>
        <dbReference type="ARBA" id="ARBA00023284"/>
    </source>
</evidence>
<evidence type="ECO:0000259" key="7">
    <source>
        <dbReference type="PROSITE" id="PS51352"/>
    </source>
</evidence>
<sequence length="199" mass="21667">MSDSPRRLPVPLLLAGAIALLILIALLTFAVMRSWDTARDQVSSALIGKSAPTFSLPLLHDPSMEISSTDLAGAPYLLHIWGSWCAACTAEQPVLTQFALSKRVRVIGYNWKDRREDALQWLEQLGNPYLLVVSDAEGKTAIDWGVTTAPATFLIDGRGIVRWNHSGALNQDMIEHKLLPALADIERSPTAAPALHPAP</sequence>
<evidence type="ECO:0000256" key="6">
    <source>
        <dbReference type="SAM" id="Phobius"/>
    </source>
</evidence>
<accession>Z9JIT7</accession>
<evidence type="ECO:0000313" key="8">
    <source>
        <dbReference type="EMBL" id="EWS77903.1"/>
    </source>
</evidence>
<comment type="similarity">
    <text evidence="2">Belongs to the thioredoxin family. DsbE subfamily.</text>
</comment>
<feature type="domain" description="Thioredoxin" evidence="7">
    <location>
        <begin position="45"/>
        <end position="184"/>
    </location>
</feature>
<dbReference type="PANTHER" id="PTHR42852:SF6">
    <property type="entry name" value="THIOL:DISULFIDE INTERCHANGE PROTEIN DSBE"/>
    <property type="match status" value="1"/>
</dbReference>
<dbReference type="InterPro" id="IPR013740">
    <property type="entry name" value="Redoxin"/>
</dbReference>
<evidence type="ECO:0000313" key="10">
    <source>
        <dbReference type="Proteomes" id="UP000020406"/>
    </source>
</evidence>
<comment type="caution">
    <text evidence="8">The sequence shown here is derived from an EMBL/GenBank/DDBJ whole genome shotgun (WGS) entry which is preliminary data.</text>
</comment>
<reference evidence="9" key="2">
    <citation type="submission" date="2021-11" db="EMBL/GenBank/DDBJ databases">
        <title>Genome sequence of Xylella taiwanensis PLS432.</title>
        <authorList>
            <person name="Weng L.-W."/>
            <person name="Su C.-C."/>
            <person name="Tsai C.-W."/>
            <person name="Kuo C.-H."/>
        </authorList>
    </citation>
    <scope>NUCLEOTIDE SEQUENCE</scope>
    <source>
        <strain evidence="9">PLS432</strain>
    </source>
</reference>
<evidence type="ECO:0000256" key="3">
    <source>
        <dbReference type="ARBA" id="ARBA00022748"/>
    </source>
</evidence>
<dbReference type="Gene3D" id="3.40.30.10">
    <property type="entry name" value="Glutaredoxin"/>
    <property type="match status" value="1"/>
</dbReference>
<proteinExistence type="inferred from homology"/>
<dbReference type="PROSITE" id="PS51352">
    <property type="entry name" value="THIOREDOXIN_2"/>
    <property type="match status" value="1"/>
</dbReference>
<keyword evidence="11" id="KW-1185">Reference proteome</keyword>
<dbReference type="InterPro" id="IPR050553">
    <property type="entry name" value="Thioredoxin_ResA/DsbE_sf"/>
</dbReference>
<dbReference type="InterPro" id="IPR013766">
    <property type="entry name" value="Thioredoxin_domain"/>
</dbReference>
<dbReference type="eggNOG" id="COG0526">
    <property type="taxonomic scope" value="Bacteria"/>
</dbReference>
<reference evidence="8 10" key="1">
    <citation type="journal article" date="2014" name="Genome Announc.">
        <title>Draft Genome Sequence of Xylella fastidiosa Pear Leaf Scorch Strain in Taiwan.</title>
        <authorList>
            <person name="Su C.C."/>
            <person name="Deng W.L."/>
            <person name="Jan F.J."/>
            <person name="Chang C.J."/>
            <person name="Huang H."/>
            <person name="Chen J."/>
        </authorList>
    </citation>
    <scope>NUCLEOTIDE SEQUENCE [LARGE SCALE GENOMIC DNA]</scope>
    <source>
        <strain evidence="8 10">PLS229</strain>
    </source>
</reference>
<dbReference type="InterPro" id="IPR036249">
    <property type="entry name" value="Thioredoxin-like_sf"/>
</dbReference>
<keyword evidence="6" id="KW-0812">Transmembrane</keyword>
<comment type="subcellular location">
    <subcellularLocation>
        <location evidence="1">Cell inner membrane</location>
        <topology evidence="1">Single-pass membrane protein</topology>
        <orientation evidence="1">Periplasmic side</orientation>
    </subcellularLocation>
</comment>
<keyword evidence="6" id="KW-1133">Transmembrane helix</keyword>
<dbReference type="GO" id="GO:0030288">
    <property type="term" value="C:outer membrane-bounded periplasmic space"/>
    <property type="evidence" value="ECO:0007669"/>
    <property type="project" value="InterPro"/>
</dbReference>
<dbReference type="Pfam" id="PF08534">
    <property type="entry name" value="Redoxin"/>
    <property type="match status" value="1"/>
</dbReference>
<keyword evidence="5" id="KW-0676">Redox-active center</keyword>
<dbReference type="AlphaFoldDB" id="Z9JIT7"/>
<keyword evidence="4" id="KW-1015">Disulfide bond</keyword>
<evidence type="ECO:0000256" key="1">
    <source>
        <dbReference type="ARBA" id="ARBA00004383"/>
    </source>
</evidence>
<dbReference type="KEGG" id="xtw:AB672_04160"/>
<dbReference type="EMBL" id="JDSQ01000012">
    <property type="protein sequence ID" value="EWS77903.1"/>
    <property type="molecule type" value="Genomic_DNA"/>
</dbReference>
<dbReference type="RefSeq" id="WP_038271407.1">
    <property type="nucleotide sequence ID" value="NZ_CP053627.1"/>
</dbReference>
<dbReference type="GeneID" id="68900473"/>
<dbReference type="InterPro" id="IPR017937">
    <property type="entry name" value="Thioredoxin_CS"/>
</dbReference>
<name>Z9JIT7_9GAMM</name>
<dbReference type="OrthoDB" id="9799347at2"/>
<dbReference type="EMBL" id="JAJPPU010000002">
    <property type="protein sequence ID" value="MCD8473580.1"/>
    <property type="molecule type" value="Genomic_DNA"/>
</dbReference>
<feature type="transmembrane region" description="Helical" evidence="6">
    <location>
        <begin position="12"/>
        <end position="32"/>
    </location>
</feature>
<evidence type="ECO:0000256" key="4">
    <source>
        <dbReference type="ARBA" id="ARBA00023157"/>
    </source>
</evidence>
<evidence type="ECO:0000313" key="11">
    <source>
        <dbReference type="Proteomes" id="UP001430701"/>
    </source>
</evidence>
<dbReference type="PROSITE" id="PS00194">
    <property type="entry name" value="THIOREDOXIN_1"/>
    <property type="match status" value="1"/>
</dbReference>
<dbReference type="GO" id="GO:0017004">
    <property type="term" value="P:cytochrome complex assembly"/>
    <property type="evidence" value="ECO:0007669"/>
    <property type="project" value="UniProtKB-KW"/>
</dbReference>
<keyword evidence="6" id="KW-0472">Membrane</keyword>
<dbReference type="Proteomes" id="UP001430701">
    <property type="component" value="Unassembled WGS sequence"/>
</dbReference>
<organism evidence="8 10">
    <name type="scientific">Xylella taiwanensis</name>
    <dbReference type="NCBI Taxonomy" id="1444770"/>
    <lineage>
        <taxon>Bacteria</taxon>
        <taxon>Pseudomonadati</taxon>
        <taxon>Pseudomonadota</taxon>
        <taxon>Gammaproteobacteria</taxon>
        <taxon>Lysobacterales</taxon>
        <taxon>Lysobacteraceae</taxon>
        <taxon>Xylella</taxon>
    </lineage>
</organism>
<dbReference type="GO" id="GO:0015036">
    <property type="term" value="F:disulfide oxidoreductase activity"/>
    <property type="evidence" value="ECO:0007669"/>
    <property type="project" value="InterPro"/>
</dbReference>
<dbReference type="Proteomes" id="UP000020406">
    <property type="component" value="Unassembled WGS sequence"/>
</dbReference>
<protein>
    <submittedName>
        <fullName evidence="8 9">Thiol:disulfide interchange protein</fullName>
    </submittedName>
</protein>
<evidence type="ECO:0000256" key="2">
    <source>
        <dbReference type="ARBA" id="ARBA00007758"/>
    </source>
</evidence>
<dbReference type="PANTHER" id="PTHR42852">
    <property type="entry name" value="THIOL:DISULFIDE INTERCHANGE PROTEIN DSBE"/>
    <property type="match status" value="1"/>
</dbReference>
<dbReference type="PATRIC" id="fig|1444770.3.peg.1940"/>
<keyword evidence="3" id="KW-0201">Cytochrome c-type biogenesis</keyword>
<dbReference type="CDD" id="cd03010">
    <property type="entry name" value="TlpA_like_DsbE"/>
    <property type="match status" value="1"/>
</dbReference>
<gene>
    <name evidence="8" type="ORF">AF72_08200</name>
    <name evidence="9" type="ORF">LPH55_08955</name>
</gene>
<dbReference type="NCBIfam" id="TIGR00385">
    <property type="entry name" value="dsbE"/>
    <property type="match status" value="1"/>
</dbReference>
<dbReference type="InterPro" id="IPR004799">
    <property type="entry name" value="Periplasmic_diS_OxRdtase_DsbE"/>
</dbReference>